<dbReference type="Proteomes" id="UP000000466">
    <property type="component" value="Chromosome"/>
</dbReference>
<dbReference type="EMBL" id="CP003746">
    <property type="protein sequence ID" value="AFV00863.1"/>
    <property type="molecule type" value="Genomic_DNA"/>
</dbReference>
<reference evidence="2 3" key="1">
    <citation type="journal article" date="2013" name="Genome Announc.">
        <title>Complete genome sequence of Simiduia agarivorans SA1(T), a marine bacterium able to degrade a variety of polysaccharides.</title>
        <authorList>
            <person name="Lin S.Y."/>
            <person name="Shieh W.Y."/>
            <person name="Chen J.S."/>
            <person name="Tang S.L."/>
        </authorList>
    </citation>
    <scope>NUCLEOTIDE SEQUENCE [LARGE SCALE GENOMIC DNA]</scope>
    <source>
        <strain evidence="3">DSM 21679 / JCM 13881 / BCRC 17597 / SA1</strain>
    </source>
</reference>
<dbReference type="PROSITE" id="PS51186">
    <property type="entry name" value="GNAT"/>
    <property type="match status" value="1"/>
</dbReference>
<keyword evidence="2" id="KW-0808">Transferase</keyword>
<feature type="domain" description="N-acetyltransferase" evidence="1">
    <location>
        <begin position="8"/>
        <end position="149"/>
    </location>
</feature>
<dbReference type="CDD" id="cd04301">
    <property type="entry name" value="NAT_SF"/>
    <property type="match status" value="1"/>
</dbReference>
<name>K4L3S6_SIMAS</name>
<keyword evidence="2" id="KW-0012">Acyltransferase</keyword>
<proteinExistence type="predicted"/>
<dbReference type="AlphaFoldDB" id="K4L3S6"/>
<evidence type="ECO:0000313" key="2">
    <source>
        <dbReference type="EMBL" id="AFV00863.1"/>
    </source>
</evidence>
<dbReference type="eggNOG" id="COG2153">
    <property type="taxonomic scope" value="Bacteria"/>
</dbReference>
<dbReference type="GO" id="GO:0016747">
    <property type="term" value="F:acyltransferase activity, transferring groups other than amino-acyl groups"/>
    <property type="evidence" value="ECO:0007669"/>
    <property type="project" value="InterPro"/>
</dbReference>
<dbReference type="Pfam" id="PF13673">
    <property type="entry name" value="Acetyltransf_10"/>
    <property type="match status" value="1"/>
</dbReference>
<evidence type="ECO:0000313" key="3">
    <source>
        <dbReference type="Proteomes" id="UP000000466"/>
    </source>
</evidence>
<dbReference type="InterPro" id="IPR016181">
    <property type="entry name" value="Acyl_CoA_acyltransferase"/>
</dbReference>
<keyword evidence="3" id="KW-1185">Reference proteome</keyword>
<gene>
    <name evidence="2" type="ordered locus">M5M_18670</name>
</gene>
<protein>
    <submittedName>
        <fullName evidence="2">Acyltransferase</fullName>
    </submittedName>
</protein>
<dbReference type="STRING" id="1117647.M5M_18670"/>
<dbReference type="SUPFAM" id="SSF55729">
    <property type="entry name" value="Acyl-CoA N-acyltransferases (Nat)"/>
    <property type="match status" value="1"/>
</dbReference>
<accession>K4L3S6</accession>
<dbReference type="KEGG" id="saga:M5M_18670"/>
<dbReference type="InterPro" id="IPR000182">
    <property type="entry name" value="GNAT_dom"/>
</dbReference>
<sequence>MPDGWTLKAFHEFSLDELYSVLQARSRVFVVEQDCAYLDLDDADQQALHLCYWEHNQLLGYLRILPAGATFDECSIGRVLTSETARARGLGKQIMQRAIDECRKRFPKQRLRIGAQNYLRAFYASLGFVADSDVYDEDGIPHVEMVLQL</sequence>
<dbReference type="Gene3D" id="3.40.630.30">
    <property type="match status" value="1"/>
</dbReference>
<evidence type="ECO:0000259" key="1">
    <source>
        <dbReference type="PROSITE" id="PS51186"/>
    </source>
</evidence>
<dbReference type="OrthoDB" id="9796171at2"/>
<dbReference type="HOGENOM" id="CLU_056607_3_1_6"/>
<organism evidence="2 3">
    <name type="scientific">Simiduia agarivorans (strain DSM 21679 / JCM 13881 / BCRC 17597 / SA1)</name>
    <dbReference type="NCBI Taxonomy" id="1117647"/>
    <lineage>
        <taxon>Bacteria</taxon>
        <taxon>Pseudomonadati</taxon>
        <taxon>Pseudomonadota</taxon>
        <taxon>Gammaproteobacteria</taxon>
        <taxon>Cellvibrionales</taxon>
        <taxon>Cellvibrionaceae</taxon>
        <taxon>Simiduia</taxon>
    </lineage>
</organism>